<keyword evidence="1" id="KW-0472">Membrane</keyword>
<feature type="transmembrane region" description="Helical" evidence="1">
    <location>
        <begin position="110"/>
        <end position="133"/>
    </location>
</feature>
<feature type="transmembrane region" description="Helical" evidence="1">
    <location>
        <begin position="34"/>
        <end position="55"/>
    </location>
</feature>
<feature type="transmembrane region" description="Helical" evidence="1">
    <location>
        <begin position="343"/>
        <end position="366"/>
    </location>
</feature>
<feature type="transmembrane region" description="Helical" evidence="1">
    <location>
        <begin position="145"/>
        <end position="175"/>
    </location>
</feature>
<feature type="transmembrane region" description="Helical" evidence="1">
    <location>
        <begin position="303"/>
        <end position="323"/>
    </location>
</feature>
<feature type="transmembrane region" description="Helical" evidence="1">
    <location>
        <begin position="413"/>
        <end position="435"/>
    </location>
</feature>
<dbReference type="AlphaFoldDB" id="A0A512PM85"/>
<dbReference type="Proteomes" id="UP000321569">
    <property type="component" value="Unassembled WGS sequence"/>
</dbReference>
<sequence>MINHQLWQLMKVNLLYANPQLTRRQREKGKTGGALYRSLMLQYGLIGVLFIFIFGSTMLVANLYQNVGIFTNLLALFTVLGLGQTITALDNVFFESKDLKDYLPLPLNQWAVFIAKFSIVVLIILPMELPTWILFVMGGVHSGRFIGISILVGTFMFILFYLCLFLICSVGIFSFAQTKVYRSHQKLMTFLMTGLSMIAMFAAIFVMNTGDDSRSTNSFIILGFAQLHQTVADPLSIESLITIAIMLVIVVILGLFMQKVLLPKVLSGANVQQVRKPKRKSHQGTGMNRQFIRYNLGLLGNPTLLMQSFSMTIFPVCIFTLIFVFQDGFNLSELTAQDAGVTFLAGIVVAVMTINQGSLAGIFISLDRQNLSFIKSLPIEFKSYLWLKFKLITSLQGAVLVVLSVGLGLLTKLAWLDILTLALGVILGNILASLYNFTRDWRLLDLTWTNATQLFNRGGGNMLIGLVTFGSIVVGASLIAAYILLVHAYAPLLINAVALILIAVPSVAMLWHYYRYWQKVNLAL</sequence>
<evidence type="ECO:0000313" key="2">
    <source>
        <dbReference type="EMBL" id="GEP72301.1"/>
    </source>
</evidence>
<dbReference type="EMBL" id="BKAM01000013">
    <property type="protein sequence ID" value="GEP72301.1"/>
    <property type="molecule type" value="Genomic_DNA"/>
</dbReference>
<feature type="transmembrane region" description="Helical" evidence="1">
    <location>
        <begin position="492"/>
        <end position="514"/>
    </location>
</feature>
<name>A0A512PM85_9LACO</name>
<accession>A0A512PM85</accession>
<reference evidence="2 3" key="1">
    <citation type="submission" date="2019-07" db="EMBL/GenBank/DDBJ databases">
        <title>Whole genome shotgun sequence of Lactobacillus rapi NBRC 109618.</title>
        <authorList>
            <person name="Hosoyama A."/>
            <person name="Uohara A."/>
            <person name="Ohji S."/>
            <person name="Ichikawa N."/>
        </authorList>
    </citation>
    <scope>NUCLEOTIDE SEQUENCE [LARGE SCALE GENOMIC DNA]</scope>
    <source>
        <strain evidence="2 3">NBRC 109618</strain>
    </source>
</reference>
<dbReference type="OrthoDB" id="2176387at2"/>
<protein>
    <submittedName>
        <fullName evidence="2">ABC transporter</fullName>
    </submittedName>
</protein>
<comment type="caution">
    <text evidence="2">The sequence shown here is derived from an EMBL/GenBank/DDBJ whole genome shotgun (WGS) entry which is preliminary data.</text>
</comment>
<gene>
    <name evidence="2" type="ORF">LRA02_11690</name>
</gene>
<evidence type="ECO:0000313" key="3">
    <source>
        <dbReference type="Proteomes" id="UP000321569"/>
    </source>
</evidence>
<feature type="transmembrane region" description="Helical" evidence="1">
    <location>
        <begin position="187"/>
        <end position="207"/>
    </location>
</feature>
<dbReference type="RefSeq" id="WP_056982208.1">
    <property type="nucleotide sequence ID" value="NZ_BKAM01000013.1"/>
</dbReference>
<feature type="transmembrane region" description="Helical" evidence="1">
    <location>
        <begin position="239"/>
        <end position="257"/>
    </location>
</feature>
<proteinExistence type="predicted"/>
<organism evidence="2 3">
    <name type="scientific">Lentilactobacillus rapi</name>
    <dbReference type="NCBI Taxonomy" id="481723"/>
    <lineage>
        <taxon>Bacteria</taxon>
        <taxon>Bacillati</taxon>
        <taxon>Bacillota</taxon>
        <taxon>Bacilli</taxon>
        <taxon>Lactobacillales</taxon>
        <taxon>Lactobacillaceae</taxon>
        <taxon>Lentilactobacillus</taxon>
    </lineage>
</organism>
<feature type="transmembrane region" description="Helical" evidence="1">
    <location>
        <begin position="463"/>
        <end position="486"/>
    </location>
</feature>
<feature type="transmembrane region" description="Helical" evidence="1">
    <location>
        <begin position="67"/>
        <end position="89"/>
    </location>
</feature>
<keyword evidence="1" id="KW-0812">Transmembrane</keyword>
<feature type="transmembrane region" description="Helical" evidence="1">
    <location>
        <begin position="387"/>
        <end position="407"/>
    </location>
</feature>
<evidence type="ECO:0000256" key="1">
    <source>
        <dbReference type="SAM" id="Phobius"/>
    </source>
</evidence>
<dbReference type="STRING" id="1423795.FD12_GL002325"/>
<keyword evidence="1" id="KW-1133">Transmembrane helix</keyword>